<reference evidence="3 4" key="1">
    <citation type="journal article" date="2011" name="Proc. Natl. Acad. Sci. U.S.A.">
        <title>Evolutionary erosion of yeast sex chromosomes by mating-type switching accidents.</title>
        <authorList>
            <person name="Gordon J.L."/>
            <person name="Armisen D."/>
            <person name="Proux-Wera E."/>
            <person name="Oheigeartaigh S.S."/>
            <person name="Byrne K.P."/>
            <person name="Wolfe K.H."/>
        </authorList>
    </citation>
    <scope>NUCLEOTIDE SEQUENCE [LARGE SCALE GENOMIC DNA]</scope>
    <source>
        <strain evidence="4">ATCC 10662 / CBS 1146 / NBRC 0425 / NCYC 2629 / NRRL Y-866</strain>
    </source>
</reference>
<dbReference type="Proteomes" id="UP000005627">
    <property type="component" value="Chromosome 2"/>
</dbReference>
<keyword evidence="1" id="KW-0175">Coiled coil</keyword>
<dbReference type="KEGG" id="tdl:TDEL_0B01930"/>
<gene>
    <name evidence="3" type="primary">TDEL0B01930</name>
    <name evidence="3" type="ORF">TDEL_0B01930</name>
</gene>
<protein>
    <submittedName>
        <fullName evidence="3">Uncharacterized protein</fullName>
    </submittedName>
</protein>
<feature type="region of interest" description="Disordered" evidence="2">
    <location>
        <begin position="247"/>
        <end position="280"/>
    </location>
</feature>
<evidence type="ECO:0000256" key="2">
    <source>
        <dbReference type="SAM" id="MobiDB-lite"/>
    </source>
</evidence>
<accession>G8ZNX8</accession>
<feature type="region of interest" description="Disordered" evidence="2">
    <location>
        <begin position="572"/>
        <end position="622"/>
    </location>
</feature>
<feature type="compositionally biased region" description="Polar residues" evidence="2">
    <location>
        <begin position="612"/>
        <end position="622"/>
    </location>
</feature>
<feature type="compositionally biased region" description="Polar residues" evidence="2">
    <location>
        <begin position="63"/>
        <end position="100"/>
    </location>
</feature>
<feature type="region of interest" description="Disordered" evidence="2">
    <location>
        <begin position="1"/>
        <end position="100"/>
    </location>
</feature>
<feature type="compositionally biased region" description="Basic and acidic residues" evidence="2">
    <location>
        <begin position="247"/>
        <end position="257"/>
    </location>
</feature>
<dbReference type="AlphaFoldDB" id="G8ZNX8"/>
<evidence type="ECO:0000256" key="1">
    <source>
        <dbReference type="SAM" id="Coils"/>
    </source>
</evidence>
<feature type="compositionally biased region" description="Basic and acidic residues" evidence="2">
    <location>
        <begin position="572"/>
        <end position="583"/>
    </location>
</feature>
<feature type="coiled-coil region" evidence="1">
    <location>
        <begin position="431"/>
        <end position="475"/>
    </location>
</feature>
<dbReference type="HOGENOM" id="CLU_439528_0_0_1"/>
<sequence length="622" mass="71467">MNYGDLPTPRSKPQPEESKSQSPYGSQQNSKATTPQRPSSSQKLRRMWISSSARKKVADKHSPTPTVLSLRHQSMRPNTGTPARSYSGSSPSHRFSANQVSERDVSSYLYRKEREHTDIKVKRLGANGEDSKDEFEIKKRKTNTTKHPTVDLHNAHEIEVADNTPIRKPAKEATEDPIYSQIDVKDYLKQMSDEIMRYEIRLASLHGRMVELTRENQRLRNDDNYRLICKRLAGKLVAESKERGSWKDVEERNREENSVEAISDTTSISNGGDIQETDEHYDKKPAGVPIVSQVDSPQDLSLLDKNHSECHSKPKRALEKLEKGILKRLHEYDVALKSAEDEASMQLCGARLVKDESPFVEELKNKLLNGASELAKVRVYTATRVANLKAALSKQQVDRQFLQKMNEEYRSALMKWENFGENVKGYVPHYIETIKRQKETIDNQNRIMEMQILATEEQKKTIQELRAQLSQVESVQADSLSCTELNRVTTLQKRDIDTLKQYLHEEKLKSEHLKELVEHLRKDLATRGAANPEYARLAHNAAQKDVEEKHRMEIRTLHKMYSNLLKNVEMNERENKETPKENANDDPYGSNGHPIYTSPRVKKEHSPEDLLNDQSRVTLESP</sequence>
<keyword evidence="4" id="KW-1185">Reference proteome</keyword>
<feature type="coiled-coil region" evidence="1">
    <location>
        <begin position="188"/>
        <end position="222"/>
    </location>
</feature>
<evidence type="ECO:0000313" key="4">
    <source>
        <dbReference type="Proteomes" id="UP000005627"/>
    </source>
</evidence>
<proteinExistence type="predicted"/>
<dbReference type="RefSeq" id="XP_003679533.1">
    <property type="nucleotide sequence ID" value="XM_003679485.1"/>
</dbReference>
<name>G8ZNX8_TORDE</name>
<evidence type="ECO:0000313" key="3">
    <source>
        <dbReference type="EMBL" id="CCE90322.1"/>
    </source>
</evidence>
<organism evidence="3 4">
    <name type="scientific">Torulaspora delbrueckii</name>
    <name type="common">Yeast</name>
    <name type="synonym">Candida colliculosa</name>
    <dbReference type="NCBI Taxonomy" id="4950"/>
    <lineage>
        <taxon>Eukaryota</taxon>
        <taxon>Fungi</taxon>
        <taxon>Dikarya</taxon>
        <taxon>Ascomycota</taxon>
        <taxon>Saccharomycotina</taxon>
        <taxon>Saccharomycetes</taxon>
        <taxon>Saccharomycetales</taxon>
        <taxon>Saccharomycetaceae</taxon>
        <taxon>Torulaspora</taxon>
    </lineage>
</organism>
<dbReference type="EMBL" id="HE616743">
    <property type="protein sequence ID" value="CCE90322.1"/>
    <property type="molecule type" value="Genomic_DNA"/>
</dbReference>
<dbReference type="GeneID" id="11504164"/>
<dbReference type="InParanoid" id="G8ZNX8"/>
<feature type="compositionally biased region" description="Polar residues" evidence="2">
    <location>
        <begin position="20"/>
        <end position="42"/>
    </location>
</feature>
<feature type="compositionally biased region" description="Polar residues" evidence="2">
    <location>
        <begin position="263"/>
        <end position="272"/>
    </location>
</feature>
<dbReference type="OrthoDB" id="4070718at2759"/>
<dbReference type="eggNOG" id="ENOG502SA91">
    <property type="taxonomic scope" value="Eukaryota"/>
</dbReference>